<dbReference type="Proteomes" id="UP000006701">
    <property type="component" value="Unassembled WGS sequence"/>
</dbReference>
<dbReference type="HOGENOM" id="CLU_005113_0_0_1"/>
<feature type="compositionally biased region" description="Polar residues" evidence="1">
    <location>
        <begin position="126"/>
        <end position="149"/>
    </location>
</feature>
<feature type="region of interest" description="Disordered" evidence="1">
    <location>
        <begin position="391"/>
        <end position="415"/>
    </location>
</feature>
<organism evidence="2 3">
    <name type="scientific">Aspergillus clavatus (strain ATCC 1007 / CBS 513.65 / DSM 816 / NCTC 3887 / NRRL 1 / QM 1276 / 107)</name>
    <dbReference type="NCBI Taxonomy" id="344612"/>
    <lineage>
        <taxon>Eukaryota</taxon>
        <taxon>Fungi</taxon>
        <taxon>Dikarya</taxon>
        <taxon>Ascomycota</taxon>
        <taxon>Pezizomycotina</taxon>
        <taxon>Eurotiomycetes</taxon>
        <taxon>Eurotiomycetidae</taxon>
        <taxon>Eurotiales</taxon>
        <taxon>Aspergillaceae</taxon>
        <taxon>Aspergillus</taxon>
        <taxon>Aspergillus subgen. Fumigati</taxon>
    </lineage>
</organism>
<dbReference type="EMBL" id="DS027045">
    <property type="protein sequence ID" value="EAW14088.1"/>
    <property type="molecule type" value="Genomic_DNA"/>
</dbReference>
<feature type="region of interest" description="Disordered" evidence="1">
    <location>
        <begin position="838"/>
        <end position="943"/>
    </location>
</feature>
<sequence>MTVRSRNGGPGSSIRITPSNSPGLRAPARSPNKTSLHQSSLSLQTVIGTTTTNPNGFSSHVQSRSFALCAGSAAILAELDDENRVTQRFFKARPSASSVNPITSFYNQSTPPSTPDPRTRSVPSLKANNAVSSGSPSSDLAESNSPRSWSSRERIKAVTSVSISPNGRMLAVGETGYNPRVLIFSTAKDGSSEIPLSILTEHTFGIRALAFSPTSQYLATLGDANDGFLFVWAVNLKTGSARLHSTNKCTFIVRQLCWMGQSLITVGVRQVKVWRLLEARPVSPVKSRLNADSTTNSPTGAPKALSGRNCVLEDLVSSTFTSVASISDNEAVVGTEDGALCHVEDTEGTVRLSLIKYVGFSILSLATDLEQNCIWVGGLENRIQRLPIEILRPSRPHSPGASGRTSAGQKSKGPSVTCMASLGSHLVTVDSGREIRIYEVDSMSDDGEQSQLPLAISAHRDAVRGVSPLARPNRLQADFFTWSSQGTLHFWDTNGECRESRTVALEQPAGADENHTNELKILRATEDLELFISGDKLGVLSVFLGKTWKCVNQVRAHGGEITDVALLQATDSCLIASSGRDRTVQLFRSSAESLELVQTMDDHVGSVNQLLFINNGEKLLSCSSDRTVIIRERMTREINGEIVVAYLISKHIILKSSPLSIAPSTDASNMLIISTVDRWIQQYDMESGKHMRLFKTTDAESADTVVMSSLTMAAEIPGQSPTLLVGVSGTDKSIRVYDMDREVLLTAEFGHAEGVSDVCLLQKEPGSPGETITRTVVSAGMDGVVMIWNLLVQPQQSQDSIQTNSGEEDIRAGLKELTVSRPPLRKVLSRSELAEFQRQENITGTPTPVRPPSRSLVRKSSKFSLTSSSLKNENVAPTTPSLSSSTSRRSPTSQSRLQQLRRSPSPTPKSAPGKKPSNISNNTRHSPSDFHSRGKNTSRSEIGGLNTSTEQICRTLKAYRRKLHSCTENLQSQKELERELDLTLRVLASRSKSRNDAETETDSSGKESEGKQKPFLHVSHRMSPASGRI</sequence>
<accession>A1C6R7</accession>
<evidence type="ECO:0000313" key="3">
    <source>
        <dbReference type="Proteomes" id="UP000006701"/>
    </source>
</evidence>
<dbReference type="STRING" id="344612.A1C6R7"/>
<dbReference type="Gene3D" id="2.130.10.10">
    <property type="entry name" value="YVTN repeat-like/Quinoprotein amine dehydrogenase"/>
    <property type="match status" value="3"/>
</dbReference>
<dbReference type="SUPFAM" id="SSF50978">
    <property type="entry name" value="WD40 repeat-like"/>
    <property type="match status" value="2"/>
</dbReference>
<gene>
    <name evidence="2" type="ORF">ACLA_071210</name>
</gene>
<evidence type="ECO:0000313" key="2">
    <source>
        <dbReference type="EMBL" id="EAW14088.1"/>
    </source>
</evidence>
<keyword evidence="3" id="KW-1185">Reference proteome</keyword>
<dbReference type="SMART" id="SM00320">
    <property type="entry name" value="WD40"/>
    <property type="match status" value="7"/>
</dbReference>
<feature type="region of interest" description="Disordered" evidence="1">
    <location>
        <begin position="1"/>
        <end position="39"/>
    </location>
</feature>
<dbReference type="InterPro" id="IPR052779">
    <property type="entry name" value="WDR62"/>
</dbReference>
<feature type="compositionally biased region" description="Low complexity" evidence="1">
    <location>
        <begin position="862"/>
        <end position="904"/>
    </location>
</feature>
<dbReference type="eggNOG" id="KOG1408">
    <property type="taxonomic scope" value="Eukaryota"/>
</dbReference>
<dbReference type="InterPro" id="IPR036322">
    <property type="entry name" value="WD40_repeat_dom_sf"/>
</dbReference>
<dbReference type="KEGG" id="act:ACLA_071210"/>
<feature type="compositionally biased region" description="Polar residues" evidence="1">
    <location>
        <begin position="403"/>
        <end position="414"/>
    </location>
</feature>
<dbReference type="VEuPathDB" id="FungiDB:ACLA_071210"/>
<evidence type="ECO:0000256" key="1">
    <source>
        <dbReference type="SAM" id="MobiDB-lite"/>
    </source>
</evidence>
<dbReference type="PANTHER" id="PTHR45589">
    <property type="entry name" value="WD REPEAT DOMAIN 62, ISOFORM G"/>
    <property type="match status" value="1"/>
</dbReference>
<feature type="region of interest" description="Disordered" evidence="1">
    <location>
        <begin position="989"/>
        <end position="1029"/>
    </location>
</feature>
<dbReference type="OrthoDB" id="6252103at2759"/>
<dbReference type="OMA" id="ASYYTWA"/>
<dbReference type="RefSeq" id="XP_001275514.1">
    <property type="nucleotide sequence ID" value="XM_001275513.1"/>
</dbReference>
<dbReference type="InterPro" id="IPR001680">
    <property type="entry name" value="WD40_rpt"/>
</dbReference>
<feature type="compositionally biased region" description="Basic and acidic residues" evidence="1">
    <location>
        <begin position="993"/>
        <end position="1012"/>
    </location>
</feature>
<dbReference type="Pfam" id="PF00400">
    <property type="entry name" value="WD40"/>
    <property type="match status" value="3"/>
</dbReference>
<dbReference type="GeneID" id="4708251"/>
<dbReference type="InterPro" id="IPR015943">
    <property type="entry name" value="WD40/YVTN_repeat-like_dom_sf"/>
</dbReference>
<name>A1C6R7_ASPCL</name>
<dbReference type="AlphaFoldDB" id="A1C6R7"/>
<protein>
    <submittedName>
        <fullName evidence="2">WD repeat protein</fullName>
    </submittedName>
</protein>
<proteinExistence type="predicted"/>
<dbReference type="PANTHER" id="PTHR45589:SF1">
    <property type="entry name" value="WD REPEAT DOMAIN 62, ISOFORM G"/>
    <property type="match status" value="1"/>
</dbReference>
<feature type="region of interest" description="Disordered" evidence="1">
    <location>
        <begin position="100"/>
        <end position="151"/>
    </location>
</feature>
<reference evidence="2 3" key="1">
    <citation type="journal article" date="2008" name="PLoS Genet.">
        <title>Genomic islands in the pathogenic filamentous fungus Aspergillus fumigatus.</title>
        <authorList>
            <person name="Fedorova N.D."/>
            <person name="Khaldi N."/>
            <person name="Joardar V.S."/>
            <person name="Maiti R."/>
            <person name="Amedeo P."/>
            <person name="Anderson M.J."/>
            <person name="Crabtree J."/>
            <person name="Silva J.C."/>
            <person name="Badger J.H."/>
            <person name="Albarraq A."/>
            <person name="Angiuoli S."/>
            <person name="Bussey H."/>
            <person name="Bowyer P."/>
            <person name="Cotty P.J."/>
            <person name="Dyer P.S."/>
            <person name="Egan A."/>
            <person name="Galens K."/>
            <person name="Fraser-Liggett C.M."/>
            <person name="Haas B.J."/>
            <person name="Inman J.M."/>
            <person name="Kent R."/>
            <person name="Lemieux S."/>
            <person name="Malavazi I."/>
            <person name="Orvis J."/>
            <person name="Roemer T."/>
            <person name="Ronning C.M."/>
            <person name="Sundaram J.P."/>
            <person name="Sutton G."/>
            <person name="Turner G."/>
            <person name="Venter J.C."/>
            <person name="White O.R."/>
            <person name="Whitty B.R."/>
            <person name="Youngman P."/>
            <person name="Wolfe K.H."/>
            <person name="Goldman G.H."/>
            <person name="Wortman J.R."/>
            <person name="Jiang B."/>
            <person name="Denning D.W."/>
            <person name="Nierman W.C."/>
        </authorList>
    </citation>
    <scope>NUCLEOTIDE SEQUENCE [LARGE SCALE GENOMIC DNA]</scope>
    <source>
        <strain evidence="3">ATCC 1007 / CBS 513.65 / DSM 816 / NCTC 3887 / NRRL 1</strain>
    </source>
</reference>